<protein>
    <submittedName>
        <fullName evidence="2">Uncharacterized protein</fullName>
    </submittedName>
</protein>
<feature type="transmembrane region" description="Helical" evidence="1">
    <location>
        <begin position="106"/>
        <end position="132"/>
    </location>
</feature>
<gene>
    <name evidence="2" type="ORF">LEP1GSC202_2619</name>
</gene>
<keyword evidence="1" id="KW-0472">Membrane</keyword>
<organism evidence="2 3">
    <name type="scientific">Leptospira yanagawae serovar Saopaulo str. Sao Paulo = ATCC 700523</name>
    <dbReference type="NCBI Taxonomy" id="1249483"/>
    <lineage>
        <taxon>Bacteria</taxon>
        <taxon>Pseudomonadati</taxon>
        <taxon>Spirochaetota</taxon>
        <taxon>Spirochaetia</taxon>
        <taxon>Leptospirales</taxon>
        <taxon>Leptospiraceae</taxon>
        <taxon>Leptospira</taxon>
    </lineage>
</organism>
<dbReference type="AlphaFoldDB" id="A0A5E8H7K8"/>
<dbReference type="STRING" id="1249483.LEP1GSC202_2619"/>
<proteinExistence type="predicted"/>
<dbReference type="Proteomes" id="UP000013996">
    <property type="component" value="Unassembled WGS sequence"/>
</dbReference>
<evidence type="ECO:0000256" key="1">
    <source>
        <dbReference type="SAM" id="Phobius"/>
    </source>
</evidence>
<dbReference type="EMBL" id="AOGX02000044">
    <property type="protein sequence ID" value="EOQ87154.1"/>
    <property type="molecule type" value="Genomic_DNA"/>
</dbReference>
<feature type="transmembrane region" description="Helical" evidence="1">
    <location>
        <begin position="65"/>
        <end position="86"/>
    </location>
</feature>
<reference evidence="2 3" key="1">
    <citation type="submission" date="2013-04" db="EMBL/GenBank/DDBJ databases">
        <authorList>
            <person name="Harkins D.M."/>
            <person name="Durkin A.S."/>
            <person name="Brinkac L.M."/>
            <person name="Haft D.H."/>
            <person name="Selengut J.D."/>
            <person name="Sanka R."/>
            <person name="DePew J."/>
            <person name="Purushe J."/>
            <person name="Hartskeerl R.A."/>
            <person name="Ahmed A."/>
            <person name="van der Linden H."/>
            <person name="Goris M.G.A."/>
            <person name="Vinetz J.M."/>
            <person name="Sutton G.G."/>
            <person name="Nierman W.C."/>
            <person name="Fouts D.E."/>
        </authorList>
    </citation>
    <scope>NUCLEOTIDE SEQUENCE [LARGE SCALE GENOMIC DNA]</scope>
    <source>
        <strain evidence="2 3">Sao Paulo</strain>
    </source>
</reference>
<keyword evidence="1" id="KW-1133">Transmembrane helix</keyword>
<keyword evidence="1" id="KW-0812">Transmembrane</keyword>
<evidence type="ECO:0000313" key="3">
    <source>
        <dbReference type="Proteomes" id="UP000013996"/>
    </source>
</evidence>
<sequence>MFNLQNYLQTQNPNVELKPFTFTKILSRTATIILFFSLIWFRKKIDKKSISSLGLEQFGKRRNELLIGFLVGIISLSLVVTTKVIFGVSTWAPKEFTNNDWFFSAYFLLVVFFIGFVEELFFQRVSFTILCFRMGRKKSCHHHQFIFFTHTFHSSHHGLIRIIT</sequence>
<evidence type="ECO:0000313" key="2">
    <source>
        <dbReference type="EMBL" id="EOQ87154.1"/>
    </source>
</evidence>
<name>A0A5E8H7K8_9LEPT</name>
<accession>A0A5E8H7K8</accession>
<feature type="transmembrane region" description="Helical" evidence="1">
    <location>
        <begin position="20"/>
        <end position="41"/>
    </location>
</feature>
<comment type="caution">
    <text evidence="2">The sequence shown here is derived from an EMBL/GenBank/DDBJ whole genome shotgun (WGS) entry which is preliminary data.</text>
</comment>